<evidence type="ECO:0000313" key="14">
    <source>
        <dbReference type="Proteomes" id="UP001172457"/>
    </source>
</evidence>
<feature type="transmembrane region" description="Helical" evidence="11">
    <location>
        <begin position="856"/>
        <end position="878"/>
    </location>
</feature>
<dbReference type="Pfam" id="PF02862">
    <property type="entry name" value="DDHD"/>
    <property type="match status" value="1"/>
</dbReference>
<accession>A0AA38ST03</accession>
<evidence type="ECO:0000256" key="3">
    <source>
        <dbReference type="ARBA" id="ARBA00006528"/>
    </source>
</evidence>
<comment type="caution">
    <text evidence="13">The sequence shown here is derived from an EMBL/GenBank/DDBJ whole genome shotgun (WGS) entry which is preliminary data.</text>
</comment>
<dbReference type="GO" id="GO:0004620">
    <property type="term" value="F:phospholipase activity"/>
    <property type="evidence" value="ECO:0007669"/>
    <property type="project" value="TreeGrafter"/>
</dbReference>
<dbReference type="Pfam" id="PF01758">
    <property type="entry name" value="SBF"/>
    <property type="match status" value="1"/>
</dbReference>
<evidence type="ECO:0000256" key="9">
    <source>
        <dbReference type="ARBA" id="ARBA00022989"/>
    </source>
</evidence>
<feature type="transmembrane region" description="Helical" evidence="11">
    <location>
        <begin position="922"/>
        <end position="942"/>
    </location>
</feature>
<proteinExistence type="inferred from homology"/>
<organism evidence="13 14">
    <name type="scientific">Centaurea solstitialis</name>
    <name type="common">yellow star-thistle</name>
    <dbReference type="NCBI Taxonomy" id="347529"/>
    <lineage>
        <taxon>Eukaryota</taxon>
        <taxon>Viridiplantae</taxon>
        <taxon>Streptophyta</taxon>
        <taxon>Embryophyta</taxon>
        <taxon>Tracheophyta</taxon>
        <taxon>Spermatophyta</taxon>
        <taxon>Magnoliopsida</taxon>
        <taxon>eudicotyledons</taxon>
        <taxon>Gunneridae</taxon>
        <taxon>Pentapetalae</taxon>
        <taxon>asterids</taxon>
        <taxon>campanulids</taxon>
        <taxon>Asterales</taxon>
        <taxon>Asteraceae</taxon>
        <taxon>Carduoideae</taxon>
        <taxon>Cardueae</taxon>
        <taxon>Centaureinae</taxon>
        <taxon>Centaurea</taxon>
    </lineage>
</organism>
<keyword evidence="10 11" id="KW-0472">Membrane</keyword>
<gene>
    <name evidence="13" type="ORF">OSB04_031425</name>
</gene>
<feature type="transmembrane region" description="Helical" evidence="11">
    <location>
        <begin position="737"/>
        <end position="758"/>
    </location>
</feature>
<dbReference type="GO" id="GO:0046872">
    <property type="term" value="F:metal ion binding"/>
    <property type="evidence" value="ECO:0007669"/>
    <property type="project" value="InterPro"/>
</dbReference>
<evidence type="ECO:0000256" key="10">
    <source>
        <dbReference type="ARBA" id="ARBA00023136"/>
    </source>
</evidence>
<dbReference type="InterPro" id="IPR057826">
    <property type="entry name" value="WWE_C20G8.02"/>
</dbReference>
<feature type="transmembrane region" description="Helical" evidence="11">
    <location>
        <begin position="825"/>
        <end position="844"/>
    </location>
</feature>
<name>A0AA38ST03_9ASTR</name>
<comment type="subcellular location">
    <subcellularLocation>
        <location evidence="2">Membrane</location>
        <topology evidence="2">Multi-pass membrane protein</topology>
    </subcellularLocation>
    <subcellularLocation>
        <location evidence="1">Plastid</location>
        <location evidence="1">Chloroplast envelope</location>
    </subcellularLocation>
</comment>
<keyword evidence="8" id="KW-0809">Transit peptide</keyword>
<keyword evidence="5" id="KW-0150">Chloroplast</keyword>
<evidence type="ECO:0000256" key="7">
    <source>
        <dbReference type="ARBA" id="ARBA00022692"/>
    </source>
</evidence>
<feature type="transmembrane region" description="Helical" evidence="11">
    <location>
        <begin position="954"/>
        <end position="975"/>
    </location>
</feature>
<dbReference type="AlphaFoldDB" id="A0AA38ST03"/>
<feature type="domain" description="DDHD" evidence="12">
    <location>
        <begin position="594"/>
        <end position="780"/>
    </location>
</feature>
<dbReference type="PANTHER" id="PTHR23509">
    <property type="entry name" value="PA-PL1 PHOSPHOLIPASE FAMILY"/>
    <property type="match status" value="1"/>
</dbReference>
<protein>
    <recommendedName>
        <fullName evidence="12">DDHD domain-containing protein</fullName>
    </recommendedName>
</protein>
<dbReference type="Gene3D" id="1.20.1530.20">
    <property type="match status" value="1"/>
</dbReference>
<dbReference type="Pfam" id="PF23463">
    <property type="entry name" value="WWE_2"/>
    <property type="match status" value="1"/>
</dbReference>
<dbReference type="InterPro" id="IPR038770">
    <property type="entry name" value="Na+/solute_symporter_sf"/>
</dbReference>
<keyword evidence="6" id="KW-0934">Plastid</keyword>
<comment type="similarity">
    <text evidence="3">Belongs to the bile acid:sodium symporter (BASS) (TC 2.A.28) family.</text>
</comment>
<dbReference type="PANTHER" id="PTHR23509:SF10">
    <property type="entry name" value="LD21067P"/>
    <property type="match status" value="1"/>
</dbReference>
<keyword evidence="4" id="KW-0813">Transport</keyword>
<sequence length="1049" mass="116193">MAETDSDDGKTDANLLRNTPSNIERLADEIQQCEGRQKYLARTRSPSDGGDVRWYFRKVPMEKNEVAALVPRAEIVEKSDYFRFGLRDSLAIEASFLQKEEELLSIWWKEYAECSEGPKGSPASTKSEPNLKPFYLETNESGKAYSNEEDRVGVPVKGGLYEVDLVRRHCFPVYWDGDNRRVLRGHWFARKSGFDWLPLREDVWRRRTFQPSGLFAARVDMQGSSPGLHALFTGEDDTWEAWLGVGSSGLSSIVKFGGTGIKLRRGYAPSRSPKQTQDELRQQKEEEIDDYCSEVPVRHLVFMVHGIGQRLEKANLVDDVGTFRHITASLAEQHLTAYQRRMQRVLFIPCQWRKNLKLSGESAVEKCTLPGVRGLRVTLSATVHDVLYYMSPIYCQDIIDSVSNQLNKLYTKFIKRNPGYDGKLSDHRDNTVPSSRKNLTRFLSESSLPGLCGTQSKPKPKPVLTPSVSYLDENSLMVAMDSKKRDSLVLDRVGVVRYSRGRSETPSEDNDLDDYRGMDSDVLASGSNQTDEEVCQHVGTGTIKSLKKAIEFLGARIKELEGTTMKKGSSSKGSSSCKNDTLKRYTPLIKYTKLEFKVDTFFAVGSPLGVFLSLRNVRMGIGKGKDYWGDENINEEMPSCRQMFNIFHPFDPVAYRVEPLVCKDLLNTRPVIIPYHRGGKRLHIGLQELVEEMASSSQVVMDRMSSVKIACQAATNVPGDVPTNANTASGMTTYERIIETLTTLFPLWVILGTVIGIYKPSAVTWLETDLFTVGLGFLMLSMGLTLTFEDFRRCLRNPWTVGVGFLAQYLIKPMLGFFIAMTLKLSAPLATGLILVSCCPGGQASNVATYISKGNVALSVLMTTCSTIGAIIMTPLLTKLLAGQLVPVDAAGLAISTFQVVLVPTILGVLMNEFFPKFTSKIITVTPLIGVLLTTLLCASPIGQVAEVLKTEGLQLLLPVAALHAAAFFIGYAISKLSFGESTSRTISIECGMQSSALGFLLAQKHFTNPLVAVPSAVSVVCMALGGSALAVYWRNQPIPVDDKDDFKE</sequence>
<dbReference type="GO" id="GO:0009941">
    <property type="term" value="C:chloroplast envelope"/>
    <property type="evidence" value="ECO:0007669"/>
    <property type="project" value="UniProtKB-SubCell"/>
</dbReference>
<evidence type="ECO:0000256" key="2">
    <source>
        <dbReference type="ARBA" id="ARBA00004141"/>
    </source>
</evidence>
<keyword evidence="9 11" id="KW-1133">Transmembrane helix</keyword>
<dbReference type="Proteomes" id="UP001172457">
    <property type="component" value="Chromosome 8"/>
</dbReference>
<feature type="transmembrane region" description="Helical" evidence="11">
    <location>
        <begin position="770"/>
        <end position="788"/>
    </location>
</feature>
<keyword evidence="14" id="KW-1185">Reference proteome</keyword>
<evidence type="ECO:0000256" key="5">
    <source>
        <dbReference type="ARBA" id="ARBA00022528"/>
    </source>
</evidence>
<evidence type="ECO:0000256" key="8">
    <source>
        <dbReference type="ARBA" id="ARBA00022946"/>
    </source>
</evidence>
<evidence type="ECO:0000259" key="12">
    <source>
        <dbReference type="PROSITE" id="PS51043"/>
    </source>
</evidence>
<feature type="transmembrane region" description="Helical" evidence="11">
    <location>
        <begin position="890"/>
        <end position="910"/>
    </location>
</feature>
<evidence type="ECO:0000256" key="11">
    <source>
        <dbReference type="SAM" id="Phobius"/>
    </source>
</evidence>
<evidence type="ECO:0000313" key="13">
    <source>
        <dbReference type="EMBL" id="KAJ9538692.1"/>
    </source>
</evidence>
<dbReference type="GO" id="GO:0016020">
    <property type="term" value="C:membrane"/>
    <property type="evidence" value="ECO:0007669"/>
    <property type="project" value="UniProtKB-SubCell"/>
</dbReference>
<reference evidence="13" key="1">
    <citation type="submission" date="2023-03" db="EMBL/GenBank/DDBJ databases">
        <title>Chromosome-scale reference genome and RAD-based genetic map of yellow starthistle (Centaurea solstitialis) reveal putative structural variation and QTLs associated with invader traits.</title>
        <authorList>
            <person name="Reatini B."/>
            <person name="Cang F.A."/>
            <person name="Jiang Q."/>
            <person name="Mckibben M.T.W."/>
            <person name="Barker M.S."/>
            <person name="Rieseberg L.H."/>
            <person name="Dlugosch K.M."/>
        </authorList>
    </citation>
    <scope>NUCLEOTIDE SEQUENCE</scope>
    <source>
        <strain evidence="13">CAN-66</strain>
        <tissue evidence="13">Leaf</tissue>
    </source>
</reference>
<evidence type="ECO:0000256" key="4">
    <source>
        <dbReference type="ARBA" id="ARBA00022448"/>
    </source>
</evidence>
<keyword evidence="7 11" id="KW-0812">Transmembrane</keyword>
<dbReference type="InterPro" id="IPR002657">
    <property type="entry name" value="BilAc:Na_symport/Acr3"/>
</dbReference>
<dbReference type="InterPro" id="IPR058055">
    <property type="entry name" value="PA-PLA1"/>
</dbReference>
<evidence type="ECO:0000256" key="6">
    <source>
        <dbReference type="ARBA" id="ARBA00022640"/>
    </source>
</evidence>
<dbReference type="PROSITE" id="PS51043">
    <property type="entry name" value="DDHD"/>
    <property type="match status" value="1"/>
</dbReference>
<dbReference type="SMART" id="SM01127">
    <property type="entry name" value="DDHD"/>
    <property type="match status" value="1"/>
</dbReference>
<feature type="transmembrane region" description="Helical" evidence="11">
    <location>
        <begin position="1013"/>
        <end position="1034"/>
    </location>
</feature>
<dbReference type="FunFam" id="1.20.1530.20:FF:000018">
    <property type="entry name" value="Probable sodium/metabolite cotransporter BASS1, chloroplastic"/>
    <property type="match status" value="1"/>
</dbReference>
<dbReference type="EMBL" id="JARYMX010000008">
    <property type="protein sequence ID" value="KAJ9538692.1"/>
    <property type="molecule type" value="Genomic_DNA"/>
</dbReference>
<evidence type="ECO:0000256" key="1">
    <source>
        <dbReference type="ARBA" id="ARBA00004119"/>
    </source>
</evidence>
<dbReference type="InterPro" id="IPR004177">
    <property type="entry name" value="DDHD_dom"/>
</dbReference>